<protein>
    <submittedName>
        <fullName evidence="1">Putative tail protein</fullName>
    </submittedName>
</protein>
<evidence type="ECO:0000313" key="1">
    <source>
        <dbReference type="EMBL" id="QJA56524.1"/>
    </source>
</evidence>
<accession>A0A6M3IGI6</accession>
<proteinExistence type="predicted"/>
<dbReference type="EMBL" id="MT141224">
    <property type="protein sequence ID" value="QJA56524.1"/>
    <property type="molecule type" value="Genomic_DNA"/>
</dbReference>
<reference evidence="1" key="1">
    <citation type="submission" date="2020-03" db="EMBL/GenBank/DDBJ databases">
        <title>The deep terrestrial virosphere.</title>
        <authorList>
            <person name="Holmfeldt K."/>
            <person name="Nilsson E."/>
            <person name="Simone D."/>
            <person name="Lopez-Fernandez M."/>
            <person name="Wu X."/>
            <person name="de Brujin I."/>
            <person name="Lundin D."/>
            <person name="Andersson A."/>
            <person name="Bertilsson S."/>
            <person name="Dopson M."/>
        </authorList>
    </citation>
    <scope>NUCLEOTIDE SEQUENCE</scope>
    <source>
        <strain evidence="1">MM415B01829</strain>
    </source>
</reference>
<name>A0A6M3IGI6_9ZZZZ</name>
<sequence>MAAAATDLLKKVARRWVGQIGAGGVADASTTTIPLASTTNLPTDTAVVVTIDRVDANGTATASLEETVIGVVSGSNLVSCTRGEEGTAQAHSAGAVAEVLVTKTGINDTIDHLLVQHSQLGLHTTITASAIGSSTVTKSLSVLTGTYNTAEAYTPAGAGTATCNLALSNQHDITMPAGNITIALSNGTVGQKFIISITQDSVGSRTVTWFSTIKWAQGSAPTLTTTASKRDIFGFIQTGAATYDAFIIGMNL</sequence>
<organism evidence="1">
    <name type="scientific">viral metagenome</name>
    <dbReference type="NCBI Taxonomy" id="1070528"/>
    <lineage>
        <taxon>unclassified sequences</taxon>
        <taxon>metagenomes</taxon>
        <taxon>organismal metagenomes</taxon>
    </lineage>
</organism>
<gene>
    <name evidence="1" type="ORF">MM415B01829_0007</name>
</gene>
<dbReference type="AlphaFoldDB" id="A0A6M3IGI6"/>